<sequence length="910" mass="93483">MLKSMYSGISGMKVNQTKLDVIGNNIANVNTTGFKSSRARFSDTLSQNVSEAMAPSQNAGGINASQVGLGVQLASIDSIMTQGSMQTTGRALDVAIDGNGFFMVSSGPAVSGDGTLQVSNTGTHTVSDQSIQTSGSQLMYSRDGSFILDTDGSLLTGDGYRVMGYSLTNDDSSQVATAVSSTTVNNPAGLKISFGPGSQLNGYKVVLGTVAPGTPTTSVVDKVNKQVIINGDFSDEGSLTTEQIEAAVNKGLSASGISQSMSIAGTITTYANLESDGIAGGTDNIAPDKISFAGFTIKLTEGASLNDYTFEIGEVGTEELAATVNTDERKITIQGDFISTDSFTASDLKAIINQALVEAGVEDQKVDTLTGSRTNFANLTATTGKAVVAAAPELSTDKTTVTAPGTLLGFTVAVGTDSTGNDLNGYSVQIKKSTGAPTVNVDTGSKAIVISGDVSRIGSAASDGVTVADFNAAILSKLKASNIKDANITLSGTCNTTDTLANSEVVFAINGVDSKAPSIVTLGGFELEFPLPETLPAMTPAAVPPIGTNYLDELQFVIADINEETLTVEVDPTNSKKYIIKGNFAQADGVTKADLQTKINDALGLSGDGKILVSGQSKVYSGIVSDAVIGGEDLSSAGEVSARGLSFQPATSSGSALNGYKIQIGTVAEGTKTETIIDETAKTITINGDFVSADGITVKAVQTALTKAFSASSLGNNVGITVGGVPVRIDEAASEITTGGTPVQSIGENGVVSFVDATKDLKAYDTNLKSLRIPDKVKIPGTDTMIAVKTYTISPDGVINATLEDGTVAALGQIALVSFKNPEGLTKLGGNLYNGSVNSGEAAVMTGLGTLGEDNSKIFGATRQNMLEMSNVDLAEQFTDMIVSTRAFQASSKMITTGDEILTEIINLKR</sequence>
<comment type="caution">
    <text evidence="7">The sequence shown here is derived from an EMBL/GenBank/DDBJ whole genome shotgun (WGS) entry which is preliminary data.</text>
</comment>
<dbReference type="AlphaFoldDB" id="A0A2T0BJ95"/>
<keyword evidence="7" id="KW-0969">Cilium</keyword>
<dbReference type="PROSITE" id="PS00588">
    <property type="entry name" value="FLAGELLA_BB_ROD"/>
    <property type="match status" value="1"/>
</dbReference>
<dbReference type="NCBIfam" id="TIGR03506">
    <property type="entry name" value="FlgEFG_subfam"/>
    <property type="match status" value="2"/>
</dbReference>
<dbReference type="Pfam" id="PF06429">
    <property type="entry name" value="Flg_bbr_C"/>
    <property type="match status" value="1"/>
</dbReference>
<dbReference type="InterPro" id="IPR010930">
    <property type="entry name" value="Flg_bb/hook_C_dom"/>
</dbReference>
<comment type="function">
    <text evidence="4">A flexible structure which links the flagellar filament to the drive apparatus in the basal body.</text>
</comment>
<feature type="domain" description="Flagellar basal body rod protein N-terminal" evidence="5">
    <location>
        <begin position="5"/>
        <end position="35"/>
    </location>
</feature>
<dbReference type="EMBL" id="PVXQ01000004">
    <property type="protein sequence ID" value="PRR83975.1"/>
    <property type="molecule type" value="Genomic_DNA"/>
</dbReference>
<evidence type="ECO:0000259" key="5">
    <source>
        <dbReference type="Pfam" id="PF00460"/>
    </source>
</evidence>
<accession>A0A2T0BJ95</accession>
<keyword evidence="3 4" id="KW-0975">Bacterial flagellum</keyword>
<dbReference type="GO" id="GO:0071978">
    <property type="term" value="P:bacterial-type flagellum-dependent swarming motility"/>
    <property type="evidence" value="ECO:0007669"/>
    <property type="project" value="TreeGrafter"/>
</dbReference>
<dbReference type="Pfam" id="PF00460">
    <property type="entry name" value="Flg_bb_rod"/>
    <property type="match status" value="1"/>
</dbReference>
<evidence type="ECO:0000313" key="7">
    <source>
        <dbReference type="EMBL" id="PRR83975.1"/>
    </source>
</evidence>
<dbReference type="OrthoDB" id="9804559at2"/>
<dbReference type="InterPro" id="IPR020013">
    <property type="entry name" value="Flagellar_FlgE/F/G"/>
</dbReference>
<proteinExistence type="inferred from homology"/>
<dbReference type="GO" id="GO:0005829">
    <property type="term" value="C:cytosol"/>
    <property type="evidence" value="ECO:0007669"/>
    <property type="project" value="TreeGrafter"/>
</dbReference>
<comment type="subcellular location">
    <subcellularLocation>
        <location evidence="1 4">Bacterial flagellum basal body</location>
    </subcellularLocation>
</comment>
<dbReference type="RefSeq" id="WP_106058658.1">
    <property type="nucleotide sequence ID" value="NZ_PVXQ01000004.1"/>
</dbReference>
<name>A0A2T0BJ95_9CLOT</name>
<dbReference type="InterPro" id="IPR019776">
    <property type="entry name" value="Flagellar_basal_body_rod_CS"/>
</dbReference>
<evidence type="ECO:0000259" key="6">
    <source>
        <dbReference type="Pfam" id="PF06429"/>
    </source>
</evidence>
<dbReference type="SUPFAM" id="SSF117143">
    <property type="entry name" value="Flagellar hook protein flgE"/>
    <property type="match status" value="2"/>
</dbReference>
<organism evidence="7 8">
    <name type="scientific">Clostridium vincentii</name>
    <dbReference type="NCBI Taxonomy" id="52704"/>
    <lineage>
        <taxon>Bacteria</taxon>
        <taxon>Bacillati</taxon>
        <taxon>Bacillota</taxon>
        <taxon>Clostridia</taxon>
        <taxon>Eubacteriales</taxon>
        <taxon>Clostridiaceae</taxon>
        <taxon>Clostridium</taxon>
    </lineage>
</organism>
<dbReference type="InterPro" id="IPR001444">
    <property type="entry name" value="Flag_bb_rod_N"/>
</dbReference>
<comment type="similarity">
    <text evidence="2 4">Belongs to the flagella basal body rod proteins family.</text>
</comment>
<keyword evidence="7" id="KW-0966">Cell projection</keyword>
<keyword evidence="8" id="KW-1185">Reference proteome</keyword>
<evidence type="ECO:0000256" key="3">
    <source>
        <dbReference type="ARBA" id="ARBA00023143"/>
    </source>
</evidence>
<protein>
    <recommendedName>
        <fullName evidence="4">Flagellar hook protein FlgE</fullName>
    </recommendedName>
</protein>
<dbReference type="GO" id="GO:0009425">
    <property type="term" value="C:bacterial-type flagellum basal body"/>
    <property type="evidence" value="ECO:0007669"/>
    <property type="project" value="UniProtKB-SubCell"/>
</dbReference>
<evidence type="ECO:0000313" key="8">
    <source>
        <dbReference type="Proteomes" id="UP000239471"/>
    </source>
</evidence>
<feature type="domain" description="Flagellar basal-body/hook protein C-terminal" evidence="6">
    <location>
        <begin position="863"/>
        <end position="908"/>
    </location>
</feature>
<evidence type="ECO:0000256" key="4">
    <source>
        <dbReference type="RuleBase" id="RU362116"/>
    </source>
</evidence>
<keyword evidence="7" id="KW-0282">Flagellum</keyword>
<evidence type="ECO:0000256" key="1">
    <source>
        <dbReference type="ARBA" id="ARBA00004117"/>
    </source>
</evidence>
<reference evidence="7 8" key="1">
    <citation type="submission" date="2018-03" db="EMBL/GenBank/DDBJ databases">
        <title>Genome sequence of Clostridium vincentii DSM 10228.</title>
        <authorList>
            <person name="Poehlein A."/>
            <person name="Daniel R."/>
        </authorList>
    </citation>
    <scope>NUCLEOTIDE SEQUENCE [LARGE SCALE GENOMIC DNA]</scope>
    <source>
        <strain evidence="7 8">DSM 10228</strain>
    </source>
</reference>
<dbReference type="PANTHER" id="PTHR30435">
    <property type="entry name" value="FLAGELLAR PROTEIN"/>
    <property type="match status" value="1"/>
</dbReference>
<evidence type="ECO:0000256" key="2">
    <source>
        <dbReference type="ARBA" id="ARBA00009677"/>
    </source>
</evidence>
<dbReference type="PANTHER" id="PTHR30435:SF1">
    <property type="entry name" value="FLAGELLAR HOOK PROTEIN FLGE"/>
    <property type="match status" value="1"/>
</dbReference>
<dbReference type="GO" id="GO:0009424">
    <property type="term" value="C:bacterial-type flagellum hook"/>
    <property type="evidence" value="ECO:0007669"/>
    <property type="project" value="TreeGrafter"/>
</dbReference>
<gene>
    <name evidence="7" type="primary">flgE</name>
    <name evidence="7" type="ORF">CLVI_06290</name>
</gene>
<dbReference type="InterPro" id="IPR037925">
    <property type="entry name" value="FlgE/F/G-like"/>
</dbReference>
<dbReference type="Proteomes" id="UP000239471">
    <property type="component" value="Unassembled WGS sequence"/>
</dbReference>